<dbReference type="Proteomes" id="UP000751190">
    <property type="component" value="Unassembled WGS sequence"/>
</dbReference>
<organism evidence="2 3">
    <name type="scientific">Diacronema lutheri</name>
    <name type="common">Unicellular marine alga</name>
    <name type="synonym">Monochrysis lutheri</name>
    <dbReference type="NCBI Taxonomy" id="2081491"/>
    <lineage>
        <taxon>Eukaryota</taxon>
        <taxon>Haptista</taxon>
        <taxon>Haptophyta</taxon>
        <taxon>Pavlovophyceae</taxon>
        <taxon>Pavlovales</taxon>
        <taxon>Pavlovaceae</taxon>
        <taxon>Diacronema</taxon>
    </lineage>
</organism>
<accession>A0A8J5XUY2</accession>
<keyword evidence="3" id="KW-1185">Reference proteome</keyword>
<evidence type="ECO:0000313" key="3">
    <source>
        <dbReference type="Proteomes" id="UP000751190"/>
    </source>
</evidence>
<dbReference type="EMBL" id="JAGTXO010000007">
    <property type="protein sequence ID" value="KAG8466984.1"/>
    <property type="molecule type" value="Genomic_DNA"/>
</dbReference>
<feature type="transmembrane region" description="Helical" evidence="1">
    <location>
        <begin position="116"/>
        <end position="138"/>
    </location>
</feature>
<evidence type="ECO:0000256" key="1">
    <source>
        <dbReference type="SAM" id="Phobius"/>
    </source>
</evidence>
<keyword evidence="1" id="KW-0472">Membrane</keyword>
<gene>
    <name evidence="2" type="ORF">KFE25_008363</name>
</gene>
<keyword evidence="1" id="KW-1133">Transmembrane helix</keyword>
<sequence length="206" mass="22324">MVAFPTPYEGVPITAGRGRWAVDLCRCCGSKCCLLPLCVTCVPCFPLARAAARAGVCRYTTVLVVAGVLVLLVSMWPDLEERNVYVDEVSGANATNSTGGSIGWEEVYAEPVNRTLYVASSIGYWSVAAGFLVLCLIVRRRLVAKYEIDEHPLVSCLLTTCLGPCAIGQQLMHVDLVEYGSVQEDCSCDEAHPARERATNTNVEML</sequence>
<proteinExistence type="predicted"/>
<dbReference type="AlphaFoldDB" id="A0A8J5XUY2"/>
<keyword evidence="1" id="KW-0812">Transmembrane</keyword>
<evidence type="ECO:0000313" key="2">
    <source>
        <dbReference type="EMBL" id="KAG8466984.1"/>
    </source>
</evidence>
<name>A0A8J5XUY2_DIALT</name>
<feature type="transmembrane region" description="Helical" evidence="1">
    <location>
        <begin position="56"/>
        <end position="76"/>
    </location>
</feature>
<comment type="caution">
    <text evidence="2">The sequence shown here is derived from an EMBL/GenBank/DDBJ whole genome shotgun (WGS) entry which is preliminary data.</text>
</comment>
<reference evidence="2" key="1">
    <citation type="submission" date="2021-05" db="EMBL/GenBank/DDBJ databases">
        <title>The genome of the haptophyte Pavlova lutheri (Diacronema luteri, Pavlovales) - a model for lipid biosynthesis in eukaryotic algae.</title>
        <authorList>
            <person name="Hulatt C.J."/>
            <person name="Posewitz M.C."/>
        </authorList>
    </citation>
    <scope>NUCLEOTIDE SEQUENCE</scope>
    <source>
        <strain evidence="2">NIVA-4/92</strain>
    </source>
</reference>
<protein>
    <submittedName>
        <fullName evidence="2">Uncharacterized protein</fullName>
    </submittedName>
</protein>